<dbReference type="AlphaFoldDB" id="A0A1I5DXW3"/>
<reference evidence="3 4" key="1">
    <citation type="submission" date="2016-10" db="EMBL/GenBank/DDBJ databases">
        <authorList>
            <person name="de Groot N.N."/>
        </authorList>
    </citation>
    <scope>NUCLEOTIDE SEQUENCE [LARGE SCALE GENOMIC DNA]</scope>
    <source>
        <strain evidence="3 4">CGMCC 4.1877</strain>
    </source>
</reference>
<dbReference type="InterPro" id="IPR000073">
    <property type="entry name" value="AB_hydrolase_1"/>
</dbReference>
<keyword evidence="1" id="KW-0732">Signal</keyword>
<proteinExistence type="predicted"/>
<dbReference type="EMBL" id="FOUY01000028">
    <property type="protein sequence ID" value="SFO04114.1"/>
    <property type="molecule type" value="Genomic_DNA"/>
</dbReference>
<dbReference type="Gene3D" id="3.40.50.1820">
    <property type="entry name" value="alpha/beta hydrolase"/>
    <property type="match status" value="1"/>
</dbReference>
<dbReference type="PANTHER" id="PTHR37946">
    <property type="entry name" value="SLL1969 PROTEIN"/>
    <property type="match status" value="1"/>
</dbReference>
<dbReference type="Proteomes" id="UP000199614">
    <property type="component" value="Unassembled WGS sequence"/>
</dbReference>
<accession>A0A1I5DXW3</accession>
<dbReference type="PANTHER" id="PTHR37946:SF1">
    <property type="entry name" value="SLL1969 PROTEIN"/>
    <property type="match status" value="1"/>
</dbReference>
<organism evidence="3 4">
    <name type="scientific">Pseudonocardia ammonioxydans</name>
    <dbReference type="NCBI Taxonomy" id="260086"/>
    <lineage>
        <taxon>Bacteria</taxon>
        <taxon>Bacillati</taxon>
        <taxon>Actinomycetota</taxon>
        <taxon>Actinomycetes</taxon>
        <taxon>Pseudonocardiales</taxon>
        <taxon>Pseudonocardiaceae</taxon>
        <taxon>Pseudonocardia</taxon>
    </lineage>
</organism>
<dbReference type="InterPro" id="IPR029058">
    <property type="entry name" value="AB_hydrolase_fold"/>
</dbReference>
<dbReference type="GO" id="GO:0016787">
    <property type="term" value="F:hydrolase activity"/>
    <property type="evidence" value="ECO:0007669"/>
    <property type="project" value="UniProtKB-KW"/>
</dbReference>
<feature type="signal peptide" evidence="1">
    <location>
        <begin position="1"/>
        <end position="32"/>
    </location>
</feature>
<dbReference type="STRING" id="260086.SAMN05216207_102811"/>
<name>A0A1I5DXW3_PSUAM</name>
<dbReference type="Pfam" id="PF12697">
    <property type="entry name" value="Abhydrolase_6"/>
    <property type="match status" value="1"/>
</dbReference>
<feature type="chain" id="PRO_5011482021" evidence="1">
    <location>
        <begin position="33"/>
        <end position="227"/>
    </location>
</feature>
<evidence type="ECO:0000259" key="2">
    <source>
        <dbReference type="Pfam" id="PF12697"/>
    </source>
</evidence>
<keyword evidence="3" id="KW-0378">Hydrolase</keyword>
<evidence type="ECO:0000313" key="3">
    <source>
        <dbReference type="EMBL" id="SFO04114.1"/>
    </source>
</evidence>
<evidence type="ECO:0000256" key="1">
    <source>
        <dbReference type="SAM" id="SignalP"/>
    </source>
</evidence>
<keyword evidence="4" id="KW-1185">Reference proteome</keyword>
<evidence type="ECO:0000313" key="4">
    <source>
        <dbReference type="Proteomes" id="UP000199614"/>
    </source>
</evidence>
<dbReference type="SUPFAM" id="SSF53474">
    <property type="entry name" value="alpha/beta-Hydrolases"/>
    <property type="match status" value="1"/>
</dbReference>
<protein>
    <submittedName>
        <fullName evidence="3">Alpha/beta hydrolase family protein</fullName>
    </submittedName>
</protein>
<sequence length="227" mass="23124">MARRGTRIIGGLVAAGAAVMAAAVTGTGPAAAAAAPIAGQPVVLVHGWGGSTDDVAVLADRLRAEGHPAYPVVLPGQENVANAEAIATTVERARSEHVGAQVGIIGHSMGGLSARYYLQELGGAEHVGQYVSMGTAHLGYQPACNLPPDLGGQMCPDSAFMAELGEGDPTPGDVHYTTLTSSLDDTRDQRLDGAQCHTEIPGVPHDEEPRNDAFVDAALTSLTGACP</sequence>
<feature type="domain" description="AB hydrolase-1" evidence="2">
    <location>
        <begin position="42"/>
        <end position="169"/>
    </location>
</feature>
<gene>
    <name evidence="3" type="ORF">SAMN05216207_102811</name>
</gene>